<gene>
    <name evidence="2" type="ORF">FQ154_19360</name>
</gene>
<dbReference type="AlphaFoldDB" id="A0A5B0E4J1"/>
<dbReference type="EMBL" id="VOBL01000033">
    <property type="protein sequence ID" value="KAA0973212.1"/>
    <property type="molecule type" value="Genomic_DNA"/>
</dbReference>
<organism evidence="2 3">
    <name type="scientific">Paeniglutamicibacter gangotriensis</name>
    <dbReference type="NCBI Taxonomy" id="254787"/>
    <lineage>
        <taxon>Bacteria</taxon>
        <taxon>Bacillati</taxon>
        <taxon>Actinomycetota</taxon>
        <taxon>Actinomycetes</taxon>
        <taxon>Micrococcales</taxon>
        <taxon>Micrococcaceae</taxon>
        <taxon>Paeniglutamicibacter</taxon>
    </lineage>
</organism>
<evidence type="ECO:0000313" key="3">
    <source>
        <dbReference type="Proteomes" id="UP000323856"/>
    </source>
</evidence>
<dbReference type="OrthoDB" id="10001497at2"/>
<protein>
    <submittedName>
        <fullName evidence="2">Uncharacterized protein</fullName>
    </submittedName>
</protein>
<evidence type="ECO:0000313" key="2">
    <source>
        <dbReference type="EMBL" id="KAA0973212.1"/>
    </source>
</evidence>
<name>A0A5B0E4J1_9MICC</name>
<proteinExistence type="predicted"/>
<feature type="region of interest" description="Disordered" evidence="1">
    <location>
        <begin position="89"/>
        <end position="108"/>
    </location>
</feature>
<dbReference type="Proteomes" id="UP000323856">
    <property type="component" value="Unassembled WGS sequence"/>
</dbReference>
<sequence>MTETDRIEEYLVRALQRHLPESSNLDIAELAKNMRSELTDVKWLADRMQVSLSAARVQRSRWKEAFPEPVVQRHSFWLKDEVEEFIQGRESYTGPGKPLKTARKRSED</sequence>
<accession>A0A5B0E4J1</accession>
<dbReference type="RefSeq" id="WP_149620995.1">
    <property type="nucleotide sequence ID" value="NZ_VOBL01000033.1"/>
</dbReference>
<evidence type="ECO:0000256" key="1">
    <source>
        <dbReference type="SAM" id="MobiDB-lite"/>
    </source>
</evidence>
<comment type="caution">
    <text evidence="2">The sequence shown here is derived from an EMBL/GenBank/DDBJ whole genome shotgun (WGS) entry which is preliminary data.</text>
</comment>
<reference evidence="2 3" key="1">
    <citation type="submission" date="2019-07" db="EMBL/GenBank/DDBJ databases">
        <title>Analysis of the biochemical properties, biological activity and biotechnological potential of siderophores and biosurfactants produced by Antarctic psychrotolerant bacteria.</title>
        <authorList>
            <person name="Styczynski M."/>
            <person name="Krucon T."/>
            <person name="Decewicz P."/>
            <person name="Dziewit L."/>
        </authorList>
    </citation>
    <scope>NUCLEOTIDE SEQUENCE [LARGE SCALE GENOMIC DNA]</scope>
    <source>
        <strain evidence="2 3">ANT_H27</strain>
    </source>
</reference>